<evidence type="ECO:0000259" key="1">
    <source>
        <dbReference type="Pfam" id="PF12728"/>
    </source>
</evidence>
<evidence type="ECO:0000313" key="2">
    <source>
        <dbReference type="EMBL" id="EQM77023.1"/>
    </source>
</evidence>
<dbReference type="PATRIC" id="fig|1333857.3.peg.1891"/>
<gene>
    <name evidence="2" type="ORF">L687_00915</name>
</gene>
<proteinExistence type="predicted"/>
<evidence type="ECO:0000313" key="3">
    <source>
        <dbReference type="Proteomes" id="UP000016033"/>
    </source>
</evidence>
<comment type="caution">
    <text evidence="2">The sequence shown here is derived from an EMBL/GenBank/DDBJ whole genome shotgun (WGS) entry which is preliminary data.</text>
</comment>
<dbReference type="Pfam" id="PF12728">
    <property type="entry name" value="HTH_17"/>
    <property type="match status" value="1"/>
</dbReference>
<accession>T5KKL4</accession>
<name>T5KKL4_MICMQ</name>
<dbReference type="InterPro" id="IPR041657">
    <property type="entry name" value="HTH_17"/>
</dbReference>
<dbReference type="Proteomes" id="UP000016033">
    <property type="component" value="Unassembled WGS sequence"/>
</dbReference>
<dbReference type="AlphaFoldDB" id="T5KKL4"/>
<sequence length="113" mass="12598">MSYPQEAIGPEFWLSAGENEDMSASPVRASRYLAPAQVAELLSIEVDEVIALVHEGRLRGAQLGSPPRWRVEETSLEGYLAEESENSRRMALWHQSQTASFPEVWGTSSAHRN</sequence>
<reference evidence="2 3" key="1">
    <citation type="journal article" date="2013" name="Genome Announc.">
        <title>Whole-genome sequences of five oyster-associated bacteria show potential for crude oil hydrocarbon degradation.</title>
        <authorList>
            <person name="Chauhan A."/>
            <person name="Green S."/>
            <person name="Pathak A."/>
            <person name="Thomas J."/>
            <person name="Venkatramanan R."/>
        </authorList>
    </citation>
    <scope>NUCLEOTIDE SEQUENCE [LARGE SCALE GENOMIC DNA]</scope>
    <source>
        <strain evidence="2 3">MF109</strain>
    </source>
</reference>
<dbReference type="EMBL" id="ATAO01000184">
    <property type="protein sequence ID" value="EQM77023.1"/>
    <property type="molecule type" value="Genomic_DNA"/>
</dbReference>
<organism evidence="2 3">
    <name type="scientific">Microbacterium maritypicum MF109</name>
    <dbReference type="NCBI Taxonomy" id="1333857"/>
    <lineage>
        <taxon>Bacteria</taxon>
        <taxon>Bacillati</taxon>
        <taxon>Actinomycetota</taxon>
        <taxon>Actinomycetes</taxon>
        <taxon>Micrococcales</taxon>
        <taxon>Microbacteriaceae</taxon>
        <taxon>Microbacterium</taxon>
    </lineage>
</organism>
<protein>
    <recommendedName>
        <fullName evidence="1">Helix-turn-helix domain-containing protein</fullName>
    </recommendedName>
</protein>
<feature type="domain" description="Helix-turn-helix" evidence="1">
    <location>
        <begin position="33"/>
        <end position="83"/>
    </location>
</feature>